<dbReference type="PROSITE" id="PS50879">
    <property type="entry name" value="RNASE_H_1"/>
    <property type="match status" value="1"/>
</dbReference>
<accession>A0A8S3WGX6</accession>
<keyword evidence="3" id="KW-1185">Reference proteome</keyword>
<dbReference type="InterPro" id="IPR002156">
    <property type="entry name" value="RNaseH_domain"/>
</dbReference>
<evidence type="ECO:0000259" key="1">
    <source>
        <dbReference type="PROSITE" id="PS50879"/>
    </source>
</evidence>
<sequence length="318" mass="36159">MISKAHRTSSMVSLARILPLDLRAKENDELYKIKIGKPLPQLPGRELAKPVSPYTLLHPPERQKLSYSSITTEDELKSMENEWPCIYTDGSKIAGRVGAAITCWKEGQEIYKARLKLGNHCSVYQAELAAILKATEVIQSKHTLRKANILSDSQSALECLTNPNTLHPLAAEILDRILEIRRNQGEVRFFWIKENCGIPGNERAVELGKSAAETSKQKPAFDCFPLSFARRLIRDNIMQNWQERYTTAETGRVTKKFFSSVTHAYKTMTKFHINNLRYQIFTGHGGFKAYLHKFKVAQSPCCDCDQTTPQIAEFYAQF</sequence>
<dbReference type="OrthoDB" id="411871at2759"/>
<dbReference type="Pfam" id="PF00075">
    <property type="entry name" value="RNase_H"/>
    <property type="match status" value="1"/>
</dbReference>
<gene>
    <name evidence="2" type="ORF">PAPOLLO_LOCUS5998</name>
</gene>
<evidence type="ECO:0000313" key="2">
    <source>
        <dbReference type="EMBL" id="CAG4958793.1"/>
    </source>
</evidence>
<reference evidence="2" key="1">
    <citation type="submission" date="2021-04" db="EMBL/GenBank/DDBJ databases">
        <authorList>
            <person name="Tunstrom K."/>
        </authorList>
    </citation>
    <scope>NUCLEOTIDE SEQUENCE</scope>
</reference>
<dbReference type="EMBL" id="CAJQZP010000387">
    <property type="protein sequence ID" value="CAG4958793.1"/>
    <property type="molecule type" value="Genomic_DNA"/>
</dbReference>
<feature type="domain" description="RNase H type-1" evidence="1">
    <location>
        <begin position="80"/>
        <end position="213"/>
    </location>
</feature>
<proteinExistence type="predicted"/>
<dbReference type="CDD" id="cd09276">
    <property type="entry name" value="Rnase_HI_RT_non_LTR"/>
    <property type="match status" value="1"/>
</dbReference>
<dbReference type="Proteomes" id="UP000691718">
    <property type="component" value="Unassembled WGS sequence"/>
</dbReference>
<dbReference type="AlphaFoldDB" id="A0A8S3WGX6"/>
<dbReference type="GO" id="GO:0003676">
    <property type="term" value="F:nucleic acid binding"/>
    <property type="evidence" value="ECO:0007669"/>
    <property type="project" value="InterPro"/>
</dbReference>
<organism evidence="2 3">
    <name type="scientific">Parnassius apollo</name>
    <name type="common">Apollo butterfly</name>
    <name type="synonym">Papilio apollo</name>
    <dbReference type="NCBI Taxonomy" id="110799"/>
    <lineage>
        <taxon>Eukaryota</taxon>
        <taxon>Metazoa</taxon>
        <taxon>Ecdysozoa</taxon>
        <taxon>Arthropoda</taxon>
        <taxon>Hexapoda</taxon>
        <taxon>Insecta</taxon>
        <taxon>Pterygota</taxon>
        <taxon>Neoptera</taxon>
        <taxon>Endopterygota</taxon>
        <taxon>Lepidoptera</taxon>
        <taxon>Glossata</taxon>
        <taxon>Ditrysia</taxon>
        <taxon>Papilionoidea</taxon>
        <taxon>Papilionidae</taxon>
        <taxon>Parnassiinae</taxon>
        <taxon>Parnassini</taxon>
        <taxon>Parnassius</taxon>
        <taxon>Parnassius</taxon>
    </lineage>
</organism>
<name>A0A8S3WGX6_PARAO</name>
<evidence type="ECO:0000313" key="3">
    <source>
        <dbReference type="Proteomes" id="UP000691718"/>
    </source>
</evidence>
<protein>
    <submittedName>
        <fullName evidence="2">(apollo) hypothetical protein</fullName>
    </submittedName>
</protein>
<dbReference type="GO" id="GO:0004523">
    <property type="term" value="F:RNA-DNA hybrid ribonuclease activity"/>
    <property type="evidence" value="ECO:0007669"/>
    <property type="project" value="InterPro"/>
</dbReference>
<comment type="caution">
    <text evidence="2">The sequence shown here is derived from an EMBL/GenBank/DDBJ whole genome shotgun (WGS) entry which is preliminary data.</text>
</comment>